<reference evidence="1" key="2">
    <citation type="submission" date="2021-04" db="EMBL/GenBank/DDBJ databases">
        <authorList>
            <person name="Gilroy R."/>
        </authorList>
    </citation>
    <scope>NUCLEOTIDE SEQUENCE</scope>
    <source>
        <strain evidence="1">8470</strain>
    </source>
</reference>
<evidence type="ECO:0000313" key="1">
    <source>
        <dbReference type="EMBL" id="MBU3855989.1"/>
    </source>
</evidence>
<keyword evidence="1" id="KW-0548">Nucleotidyltransferase</keyword>
<dbReference type="PANTHER" id="PTHR11669">
    <property type="entry name" value="REPLICATION FACTOR C / DNA POLYMERASE III GAMMA-TAU SUBUNIT"/>
    <property type="match status" value="1"/>
</dbReference>
<dbReference type="InterPro" id="IPR050238">
    <property type="entry name" value="DNA_Rep/Repair_Clamp_Loader"/>
</dbReference>
<reference evidence="1" key="1">
    <citation type="journal article" date="2021" name="PeerJ">
        <title>Extensive microbial diversity within the chicken gut microbiome revealed by metagenomics and culture.</title>
        <authorList>
            <person name="Gilroy R."/>
            <person name="Ravi A."/>
            <person name="Getino M."/>
            <person name="Pursley I."/>
            <person name="Horton D.L."/>
            <person name="Alikhan N.F."/>
            <person name="Baker D."/>
            <person name="Gharbi K."/>
            <person name="Hall N."/>
            <person name="Watson M."/>
            <person name="Adriaenssens E.M."/>
            <person name="Foster-Nyarko E."/>
            <person name="Jarju S."/>
            <person name="Secka A."/>
            <person name="Antonio M."/>
            <person name="Oren A."/>
            <person name="Chaudhuri R.R."/>
            <person name="La Ragione R."/>
            <person name="Hildebrand F."/>
            <person name="Pallen M.J."/>
        </authorList>
    </citation>
    <scope>NUCLEOTIDE SEQUENCE</scope>
    <source>
        <strain evidence="1">8470</strain>
    </source>
</reference>
<accession>A0A948X2F2</accession>
<evidence type="ECO:0000313" key="2">
    <source>
        <dbReference type="Proteomes" id="UP000784286"/>
    </source>
</evidence>
<dbReference type="Gene3D" id="3.40.50.300">
    <property type="entry name" value="P-loop containing nucleotide triphosphate hydrolases"/>
    <property type="match status" value="1"/>
</dbReference>
<comment type="caution">
    <text evidence="1">The sequence shown here is derived from an EMBL/GenBank/DDBJ whole genome shotgun (WGS) entry which is preliminary data.</text>
</comment>
<dbReference type="InterPro" id="IPR004622">
    <property type="entry name" value="DNA_pol_HolB"/>
</dbReference>
<organism evidence="1 2">
    <name type="scientific">Candidatus Phocaeicola excrementipullorum</name>
    <dbReference type="NCBI Taxonomy" id="2838731"/>
    <lineage>
        <taxon>Bacteria</taxon>
        <taxon>Pseudomonadati</taxon>
        <taxon>Bacteroidota</taxon>
        <taxon>Bacteroidia</taxon>
        <taxon>Bacteroidales</taxon>
        <taxon>Bacteroidaceae</taxon>
        <taxon>Phocaeicola</taxon>
    </lineage>
</organism>
<dbReference type="EC" id="2.7.7.7" evidence="1"/>
<dbReference type="GO" id="GO:0006261">
    <property type="term" value="P:DNA-templated DNA replication"/>
    <property type="evidence" value="ECO:0007669"/>
    <property type="project" value="TreeGrafter"/>
</dbReference>
<dbReference type="GO" id="GO:0003887">
    <property type="term" value="F:DNA-directed DNA polymerase activity"/>
    <property type="evidence" value="ECO:0007669"/>
    <property type="project" value="UniProtKB-EC"/>
</dbReference>
<dbReference type="PANTHER" id="PTHR11669:SF8">
    <property type="entry name" value="DNA POLYMERASE III SUBUNIT DELTA"/>
    <property type="match status" value="1"/>
</dbReference>
<dbReference type="NCBIfam" id="TIGR00678">
    <property type="entry name" value="holB"/>
    <property type="match status" value="1"/>
</dbReference>
<dbReference type="InterPro" id="IPR027417">
    <property type="entry name" value="P-loop_NTPase"/>
</dbReference>
<dbReference type="Proteomes" id="UP000784286">
    <property type="component" value="Unassembled WGS sequence"/>
</dbReference>
<dbReference type="EMBL" id="JAHLFJ010000050">
    <property type="protein sequence ID" value="MBU3855989.1"/>
    <property type="molecule type" value="Genomic_DNA"/>
</dbReference>
<sequence length="376" mass="43480">MPFFRDVVGQDEAKRLLLGCAHDGKMPHALLFAGKLGTGKLPLALALSRYLLCQHPDPEDACGKCPACKMMDRLAHPDLHFVFPIVKRKGGKDTVCDEYLSQWREMLERNAYVTLQQWMEKIDAGNQQPQIYVRESDEIQRKLSLKSSQGGYKVMLVWLPEKMNVECANKLLKLLEEPPAKTVFLLVSEQPEQLLATIVSRTQRINLHPLEDADIVRFLQERCGLVEEDAHDIAHRSAGSLIKALENIQLSDENKLCFELFVSLMRQAYSRDIRGLKSWSEQVAGMGRERQKNLLEYCQRMARENFVNNFYRKEMVYMNAEEEHFAVRFSPFINERNIFQIMALLGEAQAHIEQNVNPKMVFFDMALKMIIEMKQR</sequence>
<dbReference type="GO" id="GO:0008408">
    <property type="term" value="F:3'-5' exonuclease activity"/>
    <property type="evidence" value="ECO:0007669"/>
    <property type="project" value="InterPro"/>
</dbReference>
<proteinExistence type="predicted"/>
<keyword evidence="1" id="KW-0808">Transferase</keyword>
<name>A0A948X2F2_9BACT</name>
<dbReference type="SUPFAM" id="SSF52540">
    <property type="entry name" value="P-loop containing nucleoside triphosphate hydrolases"/>
    <property type="match status" value="1"/>
</dbReference>
<protein>
    <submittedName>
        <fullName evidence="1">DNA polymerase III subunit delta</fullName>
        <ecNumber evidence="1">2.7.7.7</ecNumber>
    </submittedName>
</protein>
<dbReference type="AlphaFoldDB" id="A0A948X2F2"/>
<dbReference type="Pfam" id="PF13177">
    <property type="entry name" value="DNA_pol3_delta2"/>
    <property type="match status" value="1"/>
</dbReference>
<gene>
    <name evidence="1" type="primary">holB</name>
    <name evidence="1" type="ORF">H9928_05450</name>
</gene>